<dbReference type="Pfam" id="PF01997">
    <property type="entry name" value="Translin"/>
    <property type="match status" value="1"/>
</dbReference>
<dbReference type="InterPro" id="IPR016068">
    <property type="entry name" value="Translin_N"/>
</dbReference>
<accession>A0AA38TG67</accession>
<keyword evidence="4" id="KW-0963">Cytoplasm</keyword>
<dbReference type="SUPFAM" id="SSF74784">
    <property type="entry name" value="Translin"/>
    <property type="match status" value="2"/>
</dbReference>
<comment type="caution">
    <text evidence="8">The sequence shown here is derived from an EMBL/GenBank/DDBJ whole genome shotgun (WGS) entry which is preliminary data.</text>
</comment>
<evidence type="ECO:0000256" key="4">
    <source>
        <dbReference type="ARBA" id="ARBA00022490"/>
    </source>
</evidence>
<evidence type="ECO:0000313" key="9">
    <source>
        <dbReference type="Proteomes" id="UP001172457"/>
    </source>
</evidence>
<sequence length="345" mass="39052">MMKSVFRTLLLSTTTLCHRSLNPNPLTYLSLPTATAAVARRTFHCGSSYSSTMAGGDSSPTVAAVEKQFDEFRHRLEESGSLRDRIKAVATEIESNTRMMHSSLLLVHQSRPIPGFDLGRNMWLAAIVSFLKALSITDKLADKVLEKAKAQIDVLKQLFSSLAEIVRESPGQYYRYHGDWRTETQQVVSLLAFMHWLETGSLLIHTEVEEKLGLNASEFGLDVEDYLIGICFMSNELVRISPNLIQVNCELHASFRLLNLRNDFLRKKFDGKLSLHALMCLQSEVPSCGHAYNDIYANLFPSFQKKISRMKYDLRRVEEVYYDVKIRGLASNKGESKGDQTIEES</sequence>
<dbReference type="GO" id="GO:0043565">
    <property type="term" value="F:sequence-specific DNA binding"/>
    <property type="evidence" value="ECO:0007669"/>
    <property type="project" value="InterPro"/>
</dbReference>
<gene>
    <name evidence="8" type="ORF">OSB04_014048</name>
</gene>
<dbReference type="CDD" id="cd14819">
    <property type="entry name" value="Translin"/>
    <property type="match status" value="1"/>
</dbReference>
<evidence type="ECO:0000256" key="7">
    <source>
        <dbReference type="ARBA" id="ARBA00023242"/>
    </source>
</evidence>
<protein>
    <recommendedName>
        <fullName evidence="10">Translin</fullName>
    </recommendedName>
</protein>
<comment type="similarity">
    <text evidence="3">Belongs to the translin family.</text>
</comment>
<evidence type="ECO:0000256" key="6">
    <source>
        <dbReference type="ARBA" id="ARBA00023125"/>
    </source>
</evidence>
<dbReference type="Gene3D" id="1.20.58.200">
    <property type="entry name" value="Translin, domain 2"/>
    <property type="match status" value="2"/>
</dbReference>
<dbReference type="GO" id="GO:0003723">
    <property type="term" value="F:RNA binding"/>
    <property type="evidence" value="ECO:0007669"/>
    <property type="project" value="UniProtKB-KW"/>
</dbReference>
<dbReference type="InterPro" id="IPR002848">
    <property type="entry name" value="Translin_fam"/>
</dbReference>
<dbReference type="Gene3D" id="1.20.58.190">
    <property type="entry name" value="Translin, domain 1"/>
    <property type="match status" value="1"/>
</dbReference>
<dbReference type="GO" id="GO:0005737">
    <property type="term" value="C:cytoplasm"/>
    <property type="evidence" value="ECO:0007669"/>
    <property type="project" value="UniProtKB-SubCell"/>
</dbReference>
<evidence type="ECO:0000256" key="2">
    <source>
        <dbReference type="ARBA" id="ARBA00004496"/>
    </source>
</evidence>
<dbReference type="PANTHER" id="PTHR10741">
    <property type="entry name" value="TRANSLIN AND TRANSLIN ASSOCIATED PROTEIN X"/>
    <property type="match status" value="1"/>
</dbReference>
<evidence type="ECO:0000256" key="1">
    <source>
        <dbReference type="ARBA" id="ARBA00004123"/>
    </source>
</evidence>
<name>A0AA38TG67_9ASTR</name>
<dbReference type="Proteomes" id="UP001172457">
    <property type="component" value="Chromosome 3"/>
</dbReference>
<organism evidence="8 9">
    <name type="scientific">Centaurea solstitialis</name>
    <name type="common">yellow star-thistle</name>
    <dbReference type="NCBI Taxonomy" id="347529"/>
    <lineage>
        <taxon>Eukaryota</taxon>
        <taxon>Viridiplantae</taxon>
        <taxon>Streptophyta</taxon>
        <taxon>Embryophyta</taxon>
        <taxon>Tracheophyta</taxon>
        <taxon>Spermatophyta</taxon>
        <taxon>Magnoliopsida</taxon>
        <taxon>eudicotyledons</taxon>
        <taxon>Gunneridae</taxon>
        <taxon>Pentapetalae</taxon>
        <taxon>asterids</taxon>
        <taxon>campanulids</taxon>
        <taxon>Asterales</taxon>
        <taxon>Asteraceae</taxon>
        <taxon>Carduoideae</taxon>
        <taxon>Cardueae</taxon>
        <taxon>Centaureinae</taxon>
        <taxon>Centaurea</taxon>
    </lineage>
</organism>
<dbReference type="AlphaFoldDB" id="A0AA38TG67"/>
<evidence type="ECO:0000256" key="5">
    <source>
        <dbReference type="ARBA" id="ARBA00022884"/>
    </source>
</evidence>
<keyword evidence="9" id="KW-1185">Reference proteome</keyword>
<evidence type="ECO:0000256" key="3">
    <source>
        <dbReference type="ARBA" id="ARBA00005902"/>
    </source>
</evidence>
<comment type="subcellular location">
    <subcellularLocation>
        <location evidence="2">Cytoplasm</location>
    </subcellularLocation>
    <subcellularLocation>
        <location evidence="1">Nucleus</location>
    </subcellularLocation>
</comment>
<reference evidence="8" key="1">
    <citation type="submission" date="2023-03" db="EMBL/GenBank/DDBJ databases">
        <title>Chromosome-scale reference genome and RAD-based genetic map of yellow starthistle (Centaurea solstitialis) reveal putative structural variation and QTLs associated with invader traits.</title>
        <authorList>
            <person name="Reatini B."/>
            <person name="Cang F.A."/>
            <person name="Jiang Q."/>
            <person name="Mckibben M.T.W."/>
            <person name="Barker M.S."/>
            <person name="Rieseberg L.H."/>
            <person name="Dlugosch K.M."/>
        </authorList>
    </citation>
    <scope>NUCLEOTIDE SEQUENCE</scope>
    <source>
        <strain evidence="8">CAN-66</strain>
        <tissue evidence="8">Leaf</tissue>
    </source>
</reference>
<keyword evidence="6" id="KW-0238">DNA-binding</keyword>
<dbReference type="EMBL" id="JARYMX010000003">
    <property type="protein sequence ID" value="KAJ9559434.1"/>
    <property type="molecule type" value="Genomic_DNA"/>
</dbReference>
<keyword evidence="5" id="KW-0694">RNA-binding</keyword>
<evidence type="ECO:0000313" key="8">
    <source>
        <dbReference type="EMBL" id="KAJ9559434.1"/>
    </source>
</evidence>
<evidence type="ECO:0008006" key="10">
    <source>
        <dbReference type="Google" id="ProtNLM"/>
    </source>
</evidence>
<dbReference type="GO" id="GO:0003697">
    <property type="term" value="F:single-stranded DNA binding"/>
    <property type="evidence" value="ECO:0007669"/>
    <property type="project" value="InterPro"/>
</dbReference>
<keyword evidence="7" id="KW-0539">Nucleus</keyword>
<dbReference type="GO" id="GO:0005634">
    <property type="term" value="C:nucleus"/>
    <property type="evidence" value="ECO:0007669"/>
    <property type="project" value="UniProtKB-SubCell"/>
</dbReference>
<dbReference type="InterPro" id="IPR033956">
    <property type="entry name" value="Translin"/>
</dbReference>
<proteinExistence type="inferred from homology"/>
<dbReference type="InterPro" id="IPR016069">
    <property type="entry name" value="Translin_C"/>
</dbReference>
<dbReference type="GO" id="GO:0016070">
    <property type="term" value="P:RNA metabolic process"/>
    <property type="evidence" value="ECO:0007669"/>
    <property type="project" value="InterPro"/>
</dbReference>
<dbReference type="InterPro" id="IPR036081">
    <property type="entry name" value="Translin_sf"/>
</dbReference>